<comment type="cofactor">
    <cofactor evidence="6">
        <name>[4Fe-4S] cluster</name>
        <dbReference type="ChEBI" id="CHEBI:49883"/>
    </cofactor>
    <text evidence="6">Binds 2 [4Fe-4S] clusters.</text>
</comment>
<gene>
    <name evidence="9" type="ORF">ENI96_08600</name>
</gene>
<keyword evidence="2 6" id="KW-0479">Metal-binding</keyword>
<feature type="domain" description="4Fe-4S ferredoxin-type" evidence="8">
    <location>
        <begin position="4"/>
        <end position="33"/>
    </location>
</feature>
<comment type="function">
    <text evidence="6">Component of a complex that catalyzes the oxidation of glycolate to glyoxylate.</text>
</comment>
<dbReference type="PANTHER" id="PTHR32479:SF17">
    <property type="entry name" value="GLYCOLATE OXIDASE IRON-SULFUR SUBUNIT"/>
    <property type="match status" value="1"/>
</dbReference>
<evidence type="ECO:0000313" key="10">
    <source>
        <dbReference type="Proteomes" id="UP000886251"/>
    </source>
</evidence>
<sequence length="413" mass="44376">MTPEELSKEADRCVKCGLCLPHCPTYILTRDEGDAPRGRIALIQGFVDGSLDSPRLIRHLERCLGCRRCETACPSGVRYGRIIDAARALGARPGGSGRRRLLRLLTRLPYHRSMPRLLRWYRTGMVRGLMRGLVGQRLRRLDDMLPPEPPAPAPSGETGATGQVARVALFTGCVGRIADRGALEAAERVLASLGITTLVPEGQGCCGAMHQHNGFPDDALALARANGRAFAALDVDAVLYLASGCGTQLQAYGSMAVELGAPPLEISRYLEQSGLAGSLRLAALDGTVAVHTPCTLRYPLGGSQWPLRLLQRIPGITLKPLPDLGCCGAAGTQVLTQPGLADRLRETILTRILELRPRLLVTSNTGCAMHLRAGLKQKGSAIEVLHPIEVIERQLKGPRGEGRGPRKDRAESG</sequence>
<dbReference type="PIRSF" id="PIRSF000139">
    <property type="entry name" value="Glc_ox_4Fe-4S"/>
    <property type="match status" value="1"/>
</dbReference>
<feature type="region of interest" description="Disordered" evidence="7">
    <location>
        <begin position="394"/>
        <end position="413"/>
    </location>
</feature>
<proteinExistence type="predicted"/>
<name>A0A831RKT5_9GAMM</name>
<dbReference type="GO" id="GO:0019154">
    <property type="term" value="F:glycolate dehydrogenase activity"/>
    <property type="evidence" value="ECO:0007669"/>
    <property type="project" value="UniProtKB-EC"/>
</dbReference>
<dbReference type="AlphaFoldDB" id="A0A831RKT5"/>
<dbReference type="EC" id="1.1.99.14" evidence="6"/>
<dbReference type="InterPro" id="IPR017900">
    <property type="entry name" value="4Fe4S_Fe_S_CS"/>
</dbReference>
<dbReference type="InterPro" id="IPR004017">
    <property type="entry name" value="Cys_rich_dom"/>
</dbReference>
<evidence type="ECO:0000259" key="8">
    <source>
        <dbReference type="PROSITE" id="PS51379"/>
    </source>
</evidence>
<keyword evidence="6" id="KW-0813">Transport</keyword>
<evidence type="ECO:0000256" key="3">
    <source>
        <dbReference type="ARBA" id="ARBA00022737"/>
    </source>
</evidence>
<evidence type="ECO:0000256" key="2">
    <source>
        <dbReference type="ARBA" id="ARBA00022723"/>
    </source>
</evidence>
<comment type="caution">
    <text evidence="9">The sequence shown here is derived from an EMBL/GenBank/DDBJ whole genome shotgun (WGS) entry which is preliminary data.</text>
</comment>
<dbReference type="GO" id="GO:0046872">
    <property type="term" value="F:metal ion binding"/>
    <property type="evidence" value="ECO:0007669"/>
    <property type="project" value="UniProtKB-UniRule"/>
</dbReference>
<dbReference type="Gene3D" id="1.10.1060.10">
    <property type="entry name" value="Alpha-helical ferredoxin"/>
    <property type="match status" value="1"/>
</dbReference>
<dbReference type="PANTHER" id="PTHR32479">
    <property type="entry name" value="GLYCOLATE OXIDASE IRON-SULFUR SUBUNIT"/>
    <property type="match status" value="1"/>
</dbReference>
<evidence type="ECO:0000256" key="1">
    <source>
        <dbReference type="ARBA" id="ARBA00022485"/>
    </source>
</evidence>
<protein>
    <recommendedName>
        <fullName evidence="6">Glycolate oxidase iron-sulfur subunit</fullName>
        <ecNumber evidence="6">1.1.99.14</ecNumber>
    </recommendedName>
</protein>
<keyword evidence="6" id="KW-0249">Electron transport</keyword>
<dbReference type="Pfam" id="PF13183">
    <property type="entry name" value="Fer4_8"/>
    <property type="match status" value="1"/>
</dbReference>
<dbReference type="InterPro" id="IPR017896">
    <property type="entry name" value="4Fe4S_Fe-S-bd"/>
</dbReference>
<dbReference type="PROSITE" id="PS51379">
    <property type="entry name" value="4FE4S_FER_2"/>
    <property type="match status" value="2"/>
</dbReference>
<dbReference type="InterPro" id="IPR012257">
    <property type="entry name" value="Glc_ox_4Fe-4S"/>
</dbReference>
<dbReference type="SUPFAM" id="SSF46548">
    <property type="entry name" value="alpha-helical ferredoxin"/>
    <property type="match status" value="1"/>
</dbReference>
<comment type="catalytic activity">
    <reaction evidence="6">
        <text>glycolate + A = glyoxylate + AH2</text>
        <dbReference type="Rhea" id="RHEA:21264"/>
        <dbReference type="ChEBI" id="CHEBI:13193"/>
        <dbReference type="ChEBI" id="CHEBI:17499"/>
        <dbReference type="ChEBI" id="CHEBI:29805"/>
        <dbReference type="ChEBI" id="CHEBI:36655"/>
        <dbReference type="EC" id="1.1.99.14"/>
    </reaction>
</comment>
<evidence type="ECO:0000313" key="9">
    <source>
        <dbReference type="EMBL" id="HEB96475.1"/>
    </source>
</evidence>
<dbReference type="PROSITE" id="PS00198">
    <property type="entry name" value="4FE4S_FER_1"/>
    <property type="match status" value="2"/>
</dbReference>
<keyword evidence="3" id="KW-0677">Repeat</keyword>
<keyword evidence="5 6" id="KW-0411">Iron-sulfur</keyword>
<feature type="domain" description="4Fe-4S ferredoxin-type" evidence="8">
    <location>
        <begin position="54"/>
        <end position="85"/>
    </location>
</feature>
<evidence type="ECO:0000256" key="6">
    <source>
        <dbReference type="PIRNR" id="PIRNR000139"/>
    </source>
</evidence>
<dbReference type="InterPro" id="IPR009051">
    <property type="entry name" value="Helical_ferredxn"/>
</dbReference>
<keyword evidence="1 6" id="KW-0004">4Fe-4S</keyword>
<accession>A0A831RKT5</accession>
<keyword evidence="4 6" id="KW-0408">Iron</keyword>
<dbReference type="Pfam" id="PF02754">
    <property type="entry name" value="CCG"/>
    <property type="match status" value="2"/>
</dbReference>
<dbReference type="EMBL" id="DRKP01000096">
    <property type="protein sequence ID" value="HEB96475.1"/>
    <property type="molecule type" value="Genomic_DNA"/>
</dbReference>
<evidence type="ECO:0000256" key="5">
    <source>
        <dbReference type="ARBA" id="ARBA00023014"/>
    </source>
</evidence>
<dbReference type="Proteomes" id="UP000886251">
    <property type="component" value="Unassembled WGS sequence"/>
</dbReference>
<evidence type="ECO:0000256" key="7">
    <source>
        <dbReference type="SAM" id="MobiDB-lite"/>
    </source>
</evidence>
<reference evidence="9" key="1">
    <citation type="journal article" date="2020" name="mSystems">
        <title>Genome- and Community-Level Interaction Insights into Carbon Utilization and Element Cycling Functions of Hydrothermarchaeota in Hydrothermal Sediment.</title>
        <authorList>
            <person name="Zhou Z."/>
            <person name="Liu Y."/>
            <person name="Xu W."/>
            <person name="Pan J."/>
            <person name="Luo Z.H."/>
            <person name="Li M."/>
        </authorList>
    </citation>
    <scope>NUCLEOTIDE SEQUENCE [LARGE SCALE GENOMIC DNA]</scope>
    <source>
        <strain evidence="9">HyVt-443</strain>
    </source>
</reference>
<comment type="catalytic activity">
    <reaction evidence="6">
        <text>(R)-lactate + A = pyruvate + AH2</text>
        <dbReference type="Rhea" id="RHEA:15089"/>
        <dbReference type="ChEBI" id="CHEBI:13193"/>
        <dbReference type="ChEBI" id="CHEBI:15361"/>
        <dbReference type="ChEBI" id="CHEBI:16004"/>
        <dbReference type="ChEBI" id="CHEBI:17499"/>
    </reaction>
</comment>
<evidence type="ECO:0000256" key="4">
    <source>
        <dbReference type="ARBA" id="ARBA00023004"/>
    </source>
</evidence>
<dbReference type="GO" id="GO:0051539">
    <property type="term" value="F:4 iron, 4 sulfur cluster binding"/>
    <property type="evidence" value="ECO:0007669"/>
    <property type="project" value="UniProtKB-UniRule"/>
</dbReference>
<organism evidence="9 10">
    <name type="scientific">Sedimenticola thiotaurini</name>
    <dbReference type="NCBI Taxonomy" id="1543721"/>
    <lineage>
        <taxon>Bacteria</taxon>
        <taxon>Pseudomonadati</taxon>
        <taxon>Pseudomonadota</taxon>
        <taxon>Gammaproteobacteria</taxon>
        <taxon>Chromatiales</taxon>
        <taxon>Sedimenticolaceae</taxon>
        <taxon>Sedimenticola</taxon>
    </lineage>
</organism>